<keyword evidence="1" id="KW-0472">Membrane</keyword>
<name>A0ABX5WZY0_9GAMM</name>
<proteinExistence type="predicted"/>
<organism evidence="2 3">
    <name type="scientific">Shewanella psychropiezotolerans</name>
    <dbReference type="NCBI Taxonomy" id="2593655"/>
    <lineage>
        <taxon>Bacteria</taxon>
        <taxon>Pseudomonadati</taxon>
        <taxon>Pseudomonadota</taxon>
        <taxon>Gammaproteobacteria</taxon>
        <taxon>Alteromonadales</taxon>
        <taxon>Shewanellaceae</taxon>
        <taxon>Shewanella</taxon>
    </lineage>
</organism>
<gene>
    <name evidence="2" type="ORF">FM037_17375</name>
</gene>
<evidence type="ECO:0000313" key="2">
    <source>
        <dbReference type="EMBL" id="QDO84664.1"/>
    </source>
</evidence>
<dbReference type="Proteomes" id="UP000315947">
    <property type="component" value="Chromosome"/>
</dbReference>
<reference evidence="2 3" key="1">
    <citation type="submission" date="2019-07" db="EMBL/GenBank/DDBJ databases">
        <title>Shewanella sp. YLB-06 whole genomic sequence.</title>
        <authorList>
            <person name="Yu L."/>
        </authorList>
    </citation>
    <scope>NUCLEOTIDE SEQUENCE [LARGE SCALE GENOMIC DNA]</scope>
    <source>
        <strain evidence="2 3">YLB-06</strain>
    </source>
</reference>
<accession>A0ABX5WZY0</accession>
<feature type="transmembrane region" description="Helical" evidence="1">
    <location>
        <begin position="15"/>
        <end position="37"/>
    </location>
</feature>
<keyword evidence="3" id="KW-1185">Reference proteome</keyword>
<sequence>MKVRFLDEDEELNPILSSVNLIDVFLVLIAALLIAIAQNPLNTFSAENVTVVKNAGKPNMEIIVKEGKEIKQYKSSGNIGSGQGARAGIAYKMADGSMIYVPEDGTSSTSDKQTVTNNKL</sequence>
<keyword evidence="1" id="KW-1133">Transmembrane helix</keyword>
<evidence type="ECO:0000313" key="3">
    <source>
        <dbReference type="Proteomes" id="UP000315947"/>
    </source>
</evidence>
<evidence type="ECO:0000256" key="1">
    <source>
        <dbReference type="SAM" id="Phobius"/>
    </source>
</evidence>
<dbReference type="EMBL" id="CP041614">
    <property type="protein sequence ID" value="QDO84664.1"/>
    <property type="molecule type" value="Genomic_DNA"/>
</dbReference>
<protein>
    <submittedName>
        <fullName evidence="2">DUF2149 domain-containing protein</fullName>
    </submittedName>
</protein>
<dbReference type="InterPro" id="IPR018676">
    <property type="entry name" value="DUF2149"/>
</dbReference>
<dbReference type="Pfam" id="PF09919">
    <property type="entry name" value="DUF2149"/>
    <property type="match status" value="1"/>
</dbReference>
<keyword evidence="1" id="KW-0812">Transmembrane</keyword>